<evidence type="ECO:0000313" key="3">
    <source>
        <dbReference type="Proteomes" id="UP000324479"/>
    </source>
</evidence>
<evidence type="ECO:0000256" key="1">
    <source>
        <dbReference type="SAM" id="MobiDB-lite"/>
    </source>
</evidence>
<feature type="region of interest" description="Disordered" evidence="1">
    <location>
        <begin position="68"/>
        <end position="111"/>
    </location>
</feature>
<organism evidence="2 3">
    <name type="scientific">Roseiconus nitratireducens</name>
    <dbReference type="NCBI Taxonomy" id="2605748"/>
    <lineage>
        <taxon>Bacteria</taxon>
        <taxon>Pseudomonadati</taxon>
        <taxon>Planctomycetota</taxon>
        <taxon>Planctomycetia</taxon>
        <taxon>Pirellulales</taxon>
        <taxon>Pirellulaceae</taxon>
        <taxon>Roseiconus</taxon>
    </lineage>
</organism>
<comment type="caution">
    <text evidence="2">The sequence shown here is derived from an EMBL/GenBank/DDBJ whole genome shotgun (WGS) entry which is preliminary data.</text>
</comment>
<feature type="compositionally biased region" description="Basic and acidic residues" evidence="1">
    <location>
        <begin position="28"/>
        <end position="50"/>
    </location>
</feature>
<dbReference type="EMBL" id="VWOX01000012">
    <property type="protein sequence ID" value="KAA5540658.1"/>
    <property type="molecule type" value="Genomic_DNA"/>
</dbReference>
<dbReference type="AlphaFoldDB" id="A0A5M6CZI7"/>
<keyword evidence="3" id="KW-1185">Reference proteome</keyword>
<gene>
    <name evidence="2" type="ORF">FYK55_19890</name>
</gene>
<sequence>MAGDLEEFLKRAAERRAQKQQQQAGARPEPKRRSEYTDSRRERQIRHYDDESIPVAEIVEEVNPLAEQQRRVEEAKRKAEAAKRKLAEQKKKLRSSPQPQPSAKPVTLEGTPADQLLQMLRSPGGVRQAFLLREILDRPEARW</sequence>
<reference evidence="2 3" key="1">
    <citation type="submission" date="2019-08" db="EMBL/GenBank/DDBJ databases">
        <authorList>
            <person name="Dhanesh K."/>
            <person name="Kumar G."/>
            <person name="Sasikala C."/>
            <person name="Venkata Ramana C."/>
        </authorList>
    </citation>
    <scope>NUCLEOTIDE SEQUENCE [LARGE SCALE GENOMIC DNA]</scope>
    <source>
        <strain evidence="2 3">JC645</strain>
    </source>
</reference>
<feature type="compositionally biased region" description="Basic and acidic residues" evidence="1">
    <location>
        <begin position="68"/>
        <end position="90"/>
    </location>
</feature>
<proteinExistence type="predicted"/>
<dbReference type="Proteomes" id="UP000324479">
    <property type="component" value="Unassembled WGS sequence"/>
</dbReference>
<evidence type="ECO:0000313" key="2">
    <source>
        <dbReference type="EMBL" id="KAA5540658.1"/>
    </source>
</evidence>
<accession>A0A5M6CZI7</accession>
<name>A0A5M6CZI7_9BACT</name>
<feature type="compositionally biased region" description="Basic and acidic residues" evidence="1">
    <location>
        <begin position="7"/>
        <end position="17"/>
    </location>
</feature>
<dbReference type="RefSeq" id="WP_150078223.1">
    <property type="nucleotide sequence ID" value="NZ_VWOX01000012.1"/>
</dbReference>
<protein>
    <submittedName>
        <fullName evidence="2">Uncharacterized protein</fullName>
    </submittedName>
</protein>
<feature type="region of interest" description="Disordered" evidence="1">
    <location>
        <begin position="1"/>
        <end position="50"/>
    </location>
</feature>